<evidence type="ECO:0000313" key="2">
    <source>
        <dbReference type="EMBL" id="AJK69026.1"/>
    </source>
</evidence>
<dbReference type="RefSeq" id="WP_042621561.1">
    <property type="nucleotide sequence ID" value="NZ_CP007790.1"/>
</dbReference>
<name>A0A0B6TWA4_9CORY</name>
<dbReference type="Gene3D" id="3.40.430.10">
    <property type="entry name" value="Dihydrofolate Reductase, subunit A"/>
    <property type="match status" value="1"/>
</dbReference>
<gene>
    <name evidence="2" type="ORF">B840_07140</name>
</gene>
<feature type="domain" description="Bacterial bifunctional deaminase-reductase C-terminal" evidence="1">
    <location>
        <begin position="17"/>
        <end position="177"/>
    </location>
</feature>
<organism evidence="2 3">
    <name type="scientific">Corynebacterium marinum DSM 44953</name>
    <dbReference type="NCBI Taxonomy" id="1224162"/>
    <lineage>
        <taxon>Bacteria</taxon>
        <taxon>Bacillati</taxon>
        <taxon>Actinomycetota</taxon>
        <taxon>Actinomycetes</taxon>
        <taxon>Mycobacteriales</taxon>
        <taxon>Corynebacteriaceae</taxon>
        <taxon>Corynebacterium</taxon>
    </lineage>
</organism>
<dbReference type="KEGG" id="cmq:B840_07140"/>
<evidence type="ECO:0000259" key="1">
    <source>
        <dbReference type="Pfam" id="PF01872"/>
    </source>
</evidence>
<reference evidence="2 3" key="1">
    <citation type="submission" date="2014-05" db="EMBL/GenBank/DDBJ databases">
        <title>Complete genome sequence of Corynebacterium marinum DSM 44953.</title>
        <authorList>
            <person name="Schaffert L."/>
            <person name="Albersmeier A."/>
            <person name="Kalinowski J."/>
            <person name="Ruckert C."/>
        </authorList>
    </citation>
    <scope>NUCLEOTIDE SEQUENCE [LARGE SCALE GENOMIC DNA]</scope>
    <source>
        <strain evidence="2 3">DSM 44953</strain>
    </source>
</reference>
<sequence>MLTDIIGPTLPPGEPELRAVAISSLTGSLTLDGRSGGLGNELDRKLLLALRDWADVVLVGARTVIAENYAGTRASRLAIVSRSLQFRGHDPGDALILTPRSSLADAPAHLSPAQLVPADSPQEMVRALHDRGLTRIVCEGGPGVFTMMFGADLVDVLHLTVAPLISAPVDKHLVDDANRWLTLEHHSATDDGTLFLRYRREETELR</sequence>
<dbReference type="HOGENOM" id="CLU_036590_7_1_11"/>
<dbReference type="Pfam" id="PF01872">
    <property type="entry name" value="RibD_C"/>
    <property type="match status" value="1"/>
</dbReference>
<evidence type="ECO:0000313" key="3">
    <source>
        <dbReference type="Proteomes" id="UP000031928"/>
    </source>
</evidence>
<keyword evidence="3" id="KW-1185">Reference proteome</keyword>
<dbReference type="OrthoDB" id="5243299at2"/>
<dbReference type="SUPFAM" id="SSF53597">
    <property type="entry name" value="Dihydrofolate reductase-like"/>
    <property type="match status" value="1"/>
</dbReference>
<dbReference type="AlphaFoldDB" id="A0A0B6TWA4"/>
<dbReference type="GO" id="GO:0008703">
    <property type="term" value="F:5-amino-6-(5-phosphoribosylamino)uracil reductase activity"/>
    <property type="evidence" value="ECO:0007669"/>
    <property type="project" value="InterPro"/>
</dbReference>
<dbReference type="STRING" id="1224162.B840_07140"/>
<dbReference type="InterPro" id="IPR002734">
    <property type="entry name" value="RibDG_C"/>
</dbReference>
<dbReference type="EMBL" id="CP007790">
    <property type="protein sequence ID" value="AJK69026.1"/>
    <property type="molecule type" value="Genomic_DNA"/>
</dbReference>
<proteinExistence type="predicted"/>
<dbReference type="GO" id="GO:0009231">
    <property type="term" value="P:riboflavin biosynthetic process"/>
    <property type="evidence" value="ECO:0007669"/>
    <property type="project" value="InterPro"/>
</dbReference>
<dbReference type="InterPro" id="IPR024072">
    <property type="entry name" value="DHFR-like_dom_sf"/>
</dbReference>
<protein>
    <submittedName>
        <fullName evidence="2">Bifunctional deaminase-reductase domain protein</fullName>
    </submittedName>
</protein>
<accession>A0A0B6TWA4</accession>
<dbReference type="Proteomes" id="UP000031928">
    <property type="component" value="Chromosome"/>
</dbReference>